<reference evidence="3 4" key="1">
    <citation type="journal article" date="2024" name="Insects">
        <title>An Improved Chromosome-Level Genome Assembly of the Firefly Pyrocoelia pectoralis.</title>
        <authorList>
            <person name="Fu X."/>
            <person name="Meyer-Rochow V.B."/>
            <person name="Ballantyne L."/>
            <person name="Zhu X."/>
        </authorList>
    </citation>
    <scope>NUCLEOTIDE SEQUENCE [LARGE SCALE GENOMIC DNA]</scope>
    <source>
        <strain evidence="3">XCY_ONT2</strain>
    </source>
</reference>
<protein>
    <recommendedName>
        <fullName evidence="2">DUF7041 domain-containing protein</fullName>
    </recommendedName>
</protein>
<keyword evidence="4" id="KW-1185">Reference proteome</keyword>
<sequence length="269" mass="30669">MTHENMAASSTSHQRITFALPPFWPEQPAAWFAQIEGQFVLNGVTEDAKKYYLVTGSLDFRYVSEVLDIIVSPPAENKYEKIKKELIERLSTSQEKKTRQLLEFEELGDRKPSQFLRHLRGLAGNAMPDELLRTIWISRLPGYVQAILATVAAQPLDDAARLADQVCETWSKNSIAAYNAIPTPPVPEVRADATNNPFDVSAIALQLAAISSRLERLEQNGRQNRNNNYRRRSSSRSRTREHNPDYCFYHDRFGSKAHKCKEPCSFQKN</sequence>
<dbReference type="Pfam" id="PF23055">
    <property type="entry name" value="DUF7041"/>
    <property type="match status" value="1"/>
</dbReference>
<evidence type="ECO:0000256" key="1">
    <source>
        <dbReference type="SAM" id="MobiDB-lite"/>
    </source>
</evidence>
<name>A0AAN7V8J1_9COLE</name>
<comment type="caution">
    <text evidence="3">The sequence shown here is derived from an EMBL/GenBank/DDBJ whole genome shotgun (WGS) entry which is preliminary data.</text>
</comment>
<dbReference type="PANTHER" id="PTHR33327:SF3">
    <property type="entry name" value="RNA-DIRECTED DNA POLYMERASE"/>
    <property type="match status" value="1"/>
</dbReference>
<dbReference type="EMBL" id="JAVRBK010000007">
    <property type="protein sequence ID" value="KAK5640931.1"/>
    <property type="molecule type" value="Genomic_DNA"/>
</dbReference>
<feature type="region of interest" description="Disordered" evidence="1">
    <location>
        <begin position="216"/>
        <end position="241"/>
    </location>
</feature>
<feature type="domain" description="DUF7041" evidence="2">
    <location>
        <begin position="20"/>
        <end position="103"/>
    </location>
</feature>
<evidence type="ECO:0000313" key="4">
    <source>
        <dbReference type="Proteomes" id="UP001329430"/>
    </source>
</evidence>
<gene>
    <name evidence="3" type="ORF">RI129_009478</name>
</gene>
<proteinExistence type="predicted"/>
<feature type="compositionally biased region" description="Basic residues" evidence="1">
    <location>
        <begin position="228"/>
        <end position="237"/>
    </location>
</feature>
<evidence type="ECO:0000313" key="3">
    <source>
        <dbReference type="EMBL" id="KAK5640931.1"/>
    </source>
</evidence>
<dbReference type="Proteomes" id="UP001329430">
    <property type="component" value="Chromosome 7"/>
</dbReference>
<evidence type="ECO:0000259" key="2">
    <source>
        <dbReference type="Pfam" id="PF23055"/>
    </source>
</evidence>
<accession>A0AAN7V8J1</accession>
<dbReference type="InterPro" id="IPR055469">
    <property type="entry name" value="DUF7041"/>
</dbReference>
<dbReference type="AlphaFoldDB" id="A0AAN7V8J1"/>
<dbReference type="PANTHER" id="PTHR33327">
    <property type="entry name" value="ENDONUCLEASE"/>
    <property type="match status" value="1"/>
</dbReference>
<organism evidence="3 4">
    <name type="scientific">Pyrocoelia pectoralis</name>
    <dbReference type="NCBI Taxonomy" id="417401"/>
    <lineage>
        <taxon>Eukaryota</taxon>
        <taxon>Metazoa</taxon>
        <taxon>Ecdysozoa</taxon>
        <taxon>Arthropoda</taxon>
        <taxon>Hexapoda</taxon>
        <taxon>Insecta</taxon>
        <taxon>Pterygota</taxon>
        <taxon>Neoptera</taxon>
        <taxon>Endopterygota</taxon>
        <taxon>Coleoptera</taxon>
        <taxon>Polyphaga</taxon>
        <taxon>Elateriformia</taxon>
        <taxon>Elateroidea</taxon>
        <taxon>Lampyridae</taxon>
        <taxon>Lampyrinae</taxon>
        <taxon>Pyrocoelia</taxon>
    </lineage>
</organism>